<comment type="function">
    <text evidence="8">Component of the cytochrome c oxidase, the last enzyme in the mitochondrial electron transport chain which drives oxidative phosphorylation. The respiratory chain contains 3 multisubunit complexes succinate dehydrogenase (complex II, CII), ubiquinol-cytochrome c oxidoreductase (cytochrome b-c1 complex, complex III, CIII) and cytochrome c oxidase (complex IV, CIV), that cooperate to transfer electrons derived from NADH and succinate to molecular oxygen, creating an electrochemical gradient over the inner membrane that drives transmembrane transport and the ATP synthase. Cytochrome c oxidase is the component of the respiratory chain that catalyzes the reduction of oxygen to water. Electrons originating from reduced cytochrome c in the intermembrane space (IMS) are transferred via the dinuclear copper A center (CU(A)) of subunit 2 and heme A of subunit 1 to the active site in subunit 1, a binuclear center (BNC) formed by heme A3 and copper B (CU(B)). The BNC reduces molecular oxygen to 2 water molecules using 4 electrons from cytochrome c in the IMS and 4 protons from the mitochondrial matrix.</text>
</comment>
<dbReference type="InterPro" id="IPR000298">
    <property type="entry name" value="Cyt_c_oxidase-like_su3"/>
</dbReference>
<feature type="transmembrane region" description="Helical" evidence="9">
    <location>
        <begin position="259"/>
        <end position="279"/>
    </location>
</feature>
<accession>A0A0C4ZJY7</accession>
<dbReference type="GO" id="GO:0006123">
    <property type="term" value="P:mitochondrial electron transport, cytochrome c to oxygen"/>
    <property type="evidence" value="ECO:0007669"/>
    <property type="project" value="TreeGrafter"/>
</dbReference>
<evidence type="ECO:0000256" key="1">
    <source>
        <dbReference type="ARBA" id="ARBA00004141"/>
    </source>
</evidence>
<dbReference type="GO" id="GO:0016020">
    <property type="term" value="C:membrane"/>
    <property type="evidence" value="ECO:0007669"/>
    <property type="project" value="UniProtKB-SubCell"/>
</dbReference>
<reference evidence="11" key="1">
    <citation type="submission" date="2014-10" db="EMBL/GenBank/DDBJ databases">
        <title>Mitochondrial genomes for 'planarian' flatworms shows great divergence from the neodermatan gene order.</title>
        <authorList>
            <person name="Ross E."/>
            <person name="Blair D."/>
            <person name="Sanchez Alvarado A."/>
        </authorList>
    </citation>
    <scope>NUCLEOTIDE SEQUENCE</scope>
</reference>
<dbReference type="InterPro" id="IPR024791">
    <property type="entry name" value="Cyt_c/ubiquinol_Oxase_su3"/>
</dbReference>
<feature type="transmembrane region" description="Helical" evidence="9">
    <location>
        <begin position="140"/>
        <end position="165"/>
    </location>
</feature>
<dbReference type="PANTHER" id="PTHR11403">
    <property type="entry name" value="CYTOCHROME C OXIDASE SUBUNIT III"/>
    <property type="match status" value="1"/>
</dbReference>
<evidence type="ECO:0000256" key="8">
    <source>
        <dbReference type="RuleBase" id="RU003375"/>
    </source>
</evidence>
<feature type="domain" description="Heme-copper oxidase subunit III family profile" evidence="10">
    <location>
        <begin position="20"/>
        <end position="280"/>
    </location>
</feature>
<dbReference type="Gene3D" id="1.20.120.80">
    <property type="entry name" value="Cytochrome c oxidase, subunit III, four-helix bundle"/>
    <property type="match status" value="1"/>
</dbReference>
<dbReference type="InterPro" id="IPR033945">
    <property type="entry name" value="Cyt_c_oxase_su3_dom"/>
</dbReference>
<dbReference type="EMBL" id="KP090060">
    <property type="protein sequence ID" value="AJI44467.1"/>
    <property type="molecule type" value="Genomic_DNA"/>
</dbReference>
<sequence>MALVYFSENNNIPGPSIFEEPKSFVPLPINFWPILLSINILTWILSFLLFIHFFEIPDIYDYLIISTIINSFFWIYEILSGYSSGIYCNETIFRCRLAIIFFIISEILLFFSFFWAWFHFLFTPSELFGNRWPPHLIQQFVINPFGIPLLNTVVLILSGFSLSFANQSLLKQKRVKFIWGTAFTLYLGIYFIWNQLIEFQLSACSINTTVYNSIFYILVGFHGFHVFIGMCLISLNYFRGLYLNDLNGKNNLSLIGAIWYWHFVDGIWILLYLTVYISGCHKDCNSSLLR</sequence>
<protein>
    <recommendedName>
        <fullName evidence="3 8">Cytochrome c oxidase subunit 3</fullName>
    </recommendedName>
</protein>
<name>A0A0C4ZJY7_9PLAT</name>
<feature type="transmembrane region" description="Helical" evidence="9">
    <location>
        <begin position="97"/>
        <end position="120"/>
    </location>
</feature>
<keyword evidence="7 9" id="KW-0472">Membrane</keyword>
<proteinExistence type="inferred from homology"/>
<keyword evidence="4 8" id="KW-0812">Transmembrane</keyword>
<evidence type="ECO:0000256" key="2">
    <source>
        <dbReference type="ARBA" id="ARBA00010581"/>
    </source>
</evidence>
<feature type="transmembrane region" description="Helical" evidence="9">
    <location>
        <begin position="177"/>
        <end position="193"/>
    </location>
</feature>
<dbReference type="AlphaFoldDB" id="A0A0C4ZJY7"/>
<feature type="transmembrane region" description="Helical" evidence="9">
    <location>
        <begin position="31"/>
        <end position="53"/>
    </location>
</feature>
<comment type="similarity">
    <text evidence="2 8">Belongs to the cytochrome c oxidase subunit 3 family.</text>
</comment>
<keyword evidence="6 9" id="KW-1133">Transmembrane helix</keyword>
<dbReference type="PROSITE" id="PS50253">
    <property type="entry name" value="COX3"/>
    <property type="match status" value="1"/>
</dbReference>
<evidence type="ECO:0000256" key="7">
    <source>
        <dbReference type="ARBA" id="ARBA00023136"/>
    </source>
</evidence>
<dbReference type="Pfam" id="PF00510">
    <property type="entry name" value="COX3"/>
    <property type="match status" value="1"/>
</dbReference>
<evidence type="ECO:0000256" key="9">
    <source>
        <dbReference type="SAM" id="Phobius"/>
    </source>
</evidence>
<dbReference type="CDD" id="cd01665">
    <property type="entry name" value="Cyt_c_Oxidase_III"/>
    <property type="match status" value="1"/>
</dbReference>
<evidence type="ECO:0000313" key="11">
    <source>
        <dbReference type="EMBL" id="AJI44467.1"/>
    </source>
</evidence>
<dbReference type="PANTHER" id="PTHR11403:SF7">
    <property type="entry name" value="CYTOCHROME C OXIDASE SUBUNIT 3"/>
    <property type="match status" value="1"/>
</dbReference>
<dbReference type="InterPro" id="IPR013833">
    <property type="entry name" value="Cyt_c_oxidase_su3_a-hlx"/>
</dbReference>
<evidence type="ECO:0000259" key="10">
    <source>
        <dbReference type="PROSITE" id="PS50253"/>
    </source>
</evidence>
<dbReference type="GO" id="GO:0005739">
    <property type="term" value="C:mitochondrion"/>
    <property type="evidence" value="ECO:0007669"/>
    <property type="project" value="TreeGrafter"/>
</dbReference>
<evidence type="ECO:0000256" key="4">
    <source>
        <dbReference type="ARBA" id="ARBA00022692"/>
    </source>
</evidence>
<keyword evidence="8 11" id="KW-0496">Mitochondrion</keyword>
<gene>
    <name evidence="11" type="primary">COX3</name>
</gene>
<feature type="transmembrane region" description="Helical" evidence="9">
    <location>
        <begin position="59"/>
        <end position="76"/>
    </location>
</feature>
<evidence type="ECO:0000256" key="3">
    <source>
        <dbReference type="ARBA" id="ARBA00015944"/>
    </source>
</evidence>
<geneLocation type="mitochondrion" evidence="11"/>
<evidence type="ECO:0000256" key="6">
    <source>
        <dbReference type="ARBA" id="ARBA00022989"/>
    </source>
</evidence>
<evidence type="ECO:0000256" key="5">
    <source>
        <dbReference type="ARBA" id="ARBA00022967"/>
    </source>
</evidence>
<feature type="transmembrane region" description="Helical" evidence="9">
    <location>
        <begin position="213"/>
        <end position="238"/>
    </location>
</feature>
<dbReference type="SUPFAM" id="SSF81452">
    <property type="entry name" value="Cytochrome c oxidase subunit III-like"/>
    <property type="match status" value="1"/>
</dbReference>
<dbReference type="InterPro" id="IPR035973">
    <property type="entry name" value="Cyt_c_oxidase_su3-like_sf"/>
</dbReference>
<dbReference type="GO" id="GO:0004129">
    <property type="term" value="F:cytochrome-c oxidase activity"/>
    <property type="evidence" value="ECO:0007669"/>
    <property type="project" value="InterPro"/>
</dbReference>
<organism evidence="11">
    <name type="scientific">Phagocata gracilis</name>
    <dbReference type="NCBI Taxonomy" id="1354672"/>
    <lineage>
        <taxon>Eukaryota</taxon>
        <taxon>Metazoa</taxon>
        <taxon>Spiralia</taxon>
        <taxon>Lophotrochozoa</taxon>
        <taxon>Platyhelminthes</taxon>
        <taxon>Rhabditophora</taxon>
        <taxon>Seriata</taxon>
        <taxon>Tricladida</taxon>
        <taxon>Continenticola</taxon>
        <taxon>Planarioidea</taxon>
        <taxon>Planariidae</taxon>
        <taxon>Phagocata</taxon>
    </lineage>
</organism>
<keyword evidence="5" id="KW-1278">Translocase</keyword>
<comment type="subcellular location">
    <subcellularLocation>
        <location evidence="1">Membrane</location>
        <topology evidence="1">Multi-pass membrane protein</topology>
    </subcellularLocation>
</comment>